<accession>A0A135HQD2</accession>
<keyword evidence="1" id="KW-0812">Transmembrane</keyword>
<keyword evidence="1" id="KW-0472">Membrane</keyword>
<evidence type="ECO:0000259" key="2">
    <source>
        <dbReference type="Pfam" id="PF07331"/>
    </source>
</evidence>
<feature type="transmembrane region" description="Helical" evidence="1">
    <location>
        <begin position="127"/>
        <end position="146"/>
    </location>
</feature>
<dbReference type="STRING" id="1494590.ATN84_19195"/>
<sequence>MKNQKTRRPGEVVFNAVLFAFSLFIFWQAYGISGFSSLSSAGTFPLAMSGIMIVTAASVLFRSMRLSVPQGGFAAFRREVLPPVVLIFSLFILAYSMAMKSLGFLAASFVFLLASIWFLERGRFSRALLLSIVSIVGVYIVFRLIFQVVLPEGIIPERAIAAAIGDFLKGGAKP</sequence>
<comment type="caution">
    <text evidence="3">The sequence shown here is derived from an EMBL/GenBank/DDBJ whole genome shotgun (WGS) entry which is preliminary data.</text>
</comment>
<feature type="transmembrane region" description="Helical" evidence="1">
    <location>
        <begin position="80"/>
        <end position="98"/>
    </location>
</feature>
<feature type="transmembrane region" description="Helical" evidence="1">
    <location>
        <begin position="12"/>
        <end position="30"/>
    </location>
</feature>
<proteinExistence type="predicted"/>
<keyword evidence="4" id="KW-1185">Reference proteome</keyword>
<dbReference type="RefSeq" id="WP_068884594.1">
    <property type="nucleotide sequence ID" value="NZ_LNTU01000038.1"/>
</dbReference>
<evidence type="ECO:0000313" key="4">
    <source>
        <dbReference type="Proteomes" id="UP000070107"/>
    </source>
</evidence>
<dbReference type="AlphaFoldDB" id="A0A135HQD2"/>
<evidence type="ECO:0000256" key="1">
    <source>
        <dbReference type="SAM" id="Phobius"/>
    </source>
</evidence>
<dbReference type="Pfam" id="PF07331">
    <property type="entry name" value="TctB"/>
    <property type="match status" value="1"/>
</dbReference>
<feature type="transmembrane region" description="Helical" evidence="1">
    <location>
        <begin position="104"/>
        <end position="120"/>
    </location>
</feature>
<reference evidence="3 4" key="1">
    <citation type="submission" date="2015-11" db="EMBL/GenBank/DDBJ databases">
        <title>Draft genome sequence of Paramesorhizobium deserti A-3-E, a strain highly resistant to diverse beta-lactam antibiotics.</title>
        <authorList>
            <person name="Lv R."/>
            <person name="Yang X."/>
            <person name="Fang N."/>
            <person name="Guo J."/>
            <person name="Luo X."/>
            <person name="Peng F."/>
            <person name="Yang R."/>
            <person name="Cui Y."/>
            <person name="Fang C."/>
            <person name="Song Y."/>
        </authorList>
    </citation>
    <scope>NUCLEOTIDE SEQUENCE [LARGE SCALE GENOMIC DNA]</scope>
    <source>
        <strain evidence="3 4">A-3-E</strain>
    </source>
</reference>
<feature type="domain" description="DUF1468" evidence="2">
    <location>
        <begin position="13"/>
        <end position="151"/>
    </location>
</feature>
<dbReference type="EMBL" id="LNTU01000038">
    <property type="protein sequence ID" value="KXF75390.1"/>
    <property type="molecule type" value="Genomic_DNA"/>
</dbReference>
<evidence type="ECO:0000313" key="3">
    <source>
        <dbReference type="EMBL" id="KXF75390.1"/>
    </source>
</evidence>
<dbReference type="InterPro" id="IPR009936">
    <property type="entry name" value="DUF1468"/>
</dbReference>
<name>A0A135HQD2_9HYPH</name>
<gene>
    <name evidence="3" type="ORF">ATN84_19195</name>
</gene>
<feature type="transmembrane region" description="Helical" evidence="1">
    <location>
        <begin position="42"/>
        <end position="60"/>
    </location>
</feature>
<dbReference type="OrthoDB" id="8907787at2"/>
<keyword evidence="1" id="KW-1133">Transmembrane helix</keyword>
<organism evidence="3 4">
    <name type="scientific">Paramesorhizobium deserti</name>
    <dbReference type="NCBI Taxonomy" id="1494590"/>
    <lineage>
        <taxon>Bacteria</taxon>
        <taxon>Pseudomonadati</taxon>
        <taxon>Pseudomonadota</taxon>
        <taxon>Alphaproteobacteria</taxon>
        <taxon>Hyphomicrobiales</taxon>
        <taxon>Phyllobacteriaceae</taxon>
        <taxon>Paramesorhizobium</taxon>
    </lineage>
</organism>
<protein>
    <recommendedName>
        <fullName evidence="2">DUF1468 domain-containing protein</fullName>
    </recommendedName>
</protein>
<dbReference type="Proteomes" id="UP000070107">
    <property type="component" value="Unassembled WGS sequence"/>
</dbReference>